<comment type="caution">
    <text evidence="1">The sequence shown here is derived from an EMBL/GenBank/DDBJ whole genome shotgun (WGS) entry which is preliminary data.</text>
</comment>
<evidence type="ECO:0000313" key="2">
    <source>
        <dbReference type="Proteomes" id="UP000308549"/>
    </source>
</evidence>
<accession>A0A4U0U4K5</accession>
<keyword evidence="2" id="KW-1185">Reference proteome</keyword>
<dbReference type="Proteomes" id="UP000308549">
    <property type="component" value="Unassembled WGS sequence"/>
</dbReference>
<reference evidence="1 2" key="1">
    <citation type="submission" date="2017-03" db="EMBL/GenBank/DDBJ databases">
        <title>Genomes of endolithic fungi from Antarctica.</title>
        <authorList>
            <person name="Coleine C."/>
            <person name="Masonjones S."/>
            <person name="Stajich J.E."/>
        </authorList>
    </citation>
    <scope>NUCLEOTIDE SEQUENCE [LARGE SCALE GENOMIC DNA]</scope>
    <source>
        <strain evidence="1 2">CCFEE 6315</strain>
    </source>
</reference>
<gene>
    <name evidence="1" type="ORF">B0A50_02769</name>
</gene>
<dbReference type="AlphaFoldDB" id="A0A4U0U4K5"/>
<evidence type="ECO:0000313" key="1">
    <source>
        <dbReference type="EMBL" id="TKA30050.1"/>
    </source>
</evidence>
<organism evidence="1 2">
    <name type="scientific">Salinomyces thailandicus</name>
    <dbReference type="NCBI Taxonomy" id="706561"/>
    <lineage>
        <taxon>Eukaryota</taxon>
        <taxon>Fungi</taxon>
        <taxon>Dikarya</taxon>
        <taxon>Ascomycota</taxon>
        <taxon>Pezizomycotina</taxon>
        <taxon>Dothideomycetes</taxon>
        <taxon>Dothideomycetidae</taxon>
        <taxon>Mycosphaerellales</taxon>
        <taxon>Teratosphaeriaceae</taxon>
        <taxon>Salinomyces</taxon>
    </lineage>
</organism>
<protein>
    <submittedName>
        <fullName evidence="1">Uncharacterized protein</fullName>
    </submittedName>
</protein>
<name>A0A4U0U4K5_9PEZI</name>
<dbReference type="EMBL" id="NAJL01000012">
    <property type="protein sequence ID" value="TKA30050.1"/>
    <property type="molecule type" value="Genomic_DNA"/>
</dbReference>
<proteinExistence type="predicted"/>
<sequence>MTILVFHLGDTVIRQLQQGTFRLADLTMLPREGACRGMLKGYPILLAWLQGRRTNREEKERIAEGFQVGPEPGTRLPTPSIDELAVGVSRAELARRLPLAIRRIADDVRNEPKRRYAFEERMEITRLICFTPRQDENGGSKVDEGDDLIEWDWIREDSPMMSKGSDVELILDRLCESMNRCVKQVTQPSMTEMDTASKPPLIDNETSVVRFRNTVVPRRSSASHF</sequence>
<dbReference type="OrthoDB" id="297496at2759"/>